<gene>
    <name evidence="1" type="ORF">CARN2_2138</name>
</gene>
<reference evidence="1" key="1">
    <citation type="submission" date="2009-10" db="EMBL/GenBank/DDBJ databases">
        <title>Diversity of trophic interactions inside an arsenic-rich microbial ecosystem.</title>
        <authorList>
            <person name="Bertin P.N."/>
            <person name="Heinrich-Salmeron A."/>
            <person name="Pelletier E."/>
            <person name="Goulhen-Chollet F."/>
            <person name="Arsene-Ploetze F."/>
            <person name="Gallien S."/>
            <person name="Calteau A."/>
            <person name="Vallenet D."/>
            <person name="Casiot C."/>
            <person name="Chane-Woon-Ming B."/>
            <person name="Giloteaux L."/>
            <person name="Barakat M."/>
            <person name="Bonnefoy V."/>
            <person name="Bruneel O."/>
            <person name="Chandler M."/>
            <person name="Cleiss J."/>
            <person name="Duran R."/>
            <person name="Elbaz-Poulichet F."/>
            <person name="Fonknechten N."/>
            <person name="Lauga B."/>
            <person name="Mornico D."/>
            <person name="Ortet P."/>
            <person name="Schaeffer C."/>
            <person name="Siguier P."/>
            <person name="Alexander Thil Smith A."/>
            <person name="Van Dorsselaer A."/>
            <person name="Weissenbach J."/>
            <person name="Medigue C."/>
            <person name="Le Paslier D."/>
        </authorList>
    </citation>
    <scope>NUCLEOTIDE SEQUENCE</scope>
</reference>
<comment type="caution">
    <text evidence="1">The sequence shown here is derived from an EMBL/GenBank/DDBJ whole genome shotgun (WGS) entry which is preliminary data.</text>
</comment>
<dbReference type="AlphaFoldDB" id="E6PLR6"/>
<proteinExistence type="predicted"/>
<accession>E6PLR6</accession>
<dbReference type="EMBL" id="CABM01000014">
    <property type="protein sequence ID" value="CBH95867.1"/>
    <property type="molecule type" value="Genomic_DNA"/>
</dbReference>
<protein>
    <submittedName>
        <fullName evidence="1">Uncharacterized protein</fullName>
    </submittedName>
</protein>
<sequence length="87" mass="9144">MTRLLADFLIAARHVRDSAGGVDETSYDTALNDLLDEAGALLQPRVRAVMQLRNPGAGNPDGGLFTADQFERNAAALPPSAPSPRAA</sequence>
<organism evidence="1">
    <name type="scientific">mine drainage metagenome</name>
    <dbReference type="NCBI Taxonomy" id="410659"/>
    <lineage>
        <taxon>unclassified sequences</taxon>
        <taxon>metagenomes</taxon>
        <taxon>ecological metagenomes</taxon>
    </lineage>
</organism>
<name>E6PLR6_9ZZZZ</name>
<evidence type="ECO:0000313" key="1">
    <source>
        <dbReference type="EMBL" id="CBH95867.1"/>
    </source>
</evidence>